<evidence type="ECO:0000313" key="1">
    <source>
        <dbReference type="EMBL" id="ARU04397.1"/>
    </source>
</evidence>
<dbReference type="AlphaFoldDB" id="A0A1Y0ELC2"/>
<evidence type="ECO:0000313" key="2">
    <source>
        <dbReference type="Proteomes" id="UP000196138"/>
    </source>
</evidence>
<dbReference type="Proteomes" id="UP000196138">
    <property type="component" value="Chromosome"/>
</dbReference>
<dbReference type="EMBL" id="CP021455">
    <property type="protein sequence ID" value="ARU04397.1"/>
    <property type="molecule type" value="Genomic_DNA"/>
</dbReference>
<proteinExistence type="predicted"/>
<keyword evidence="2" id="KW-1185">Reference proteome</keyword>
<organism evidence="1 2">
    <name type="scientific">Comamonas serinivorans</name>
    <dbReference type="NCBI Taxonomy" id="1082851"/>
    <lineage>
        <taxon>Bacteria</taxon>
        <taxon>Pseudomonadati</taxon>
        <taxon>Pseudomonadota</taxon>
        <taxon>Betaproteobacteria</taxon>
        <taxon>Burkholderiales</taxon>
        <taxon>Comamonadaceae</taxon>
        <taxon>Comamonas</taxon>
    </lineage>
</organism>
<sequence>MPLQASGSMDIPVAIAIPAGSRQGIYLRTTGMAHSDANLQIHVGAGAPASPFANPGNRNRSVVGSITYELGLLPTLAITRPTPPRPPWAAPTPSR</sequence>
<accession>A0A1Y0ELC2</accession>
<protein>
    <submittedName>
        <fullName evidence="1">Uncharacterized protein</fullName>
    </submittedName>
</protein>
<name>A0A1Y0ELC2_9BURK</name>
<gene>
    <name evidence="1" type="ORF">CCO03_06650</name>
</gene>
<dbReference type="KEGG" id="cser:CCO03_06650"/>
<reference evidence="1 2" key="1">
    <citation type="submission" date="2017-05" db="EMBL/GenBank/DDBJ databases">
        <authorList>
            <person name="Song R."/>
            <person name="Chenine A.L."/>
            <person name="Ruprecht R.M."/>
        </authorList>
    </citation>
    <scope>NUCLEOTIDE SEQUENCE [LARGE SCALE GENOMIC DNA]</scope>
    <source>
        <strain evidence="1 2">DSM 26136</strain>
    </source>
</reference>